<dbReference type="PROSITE" id="PS51257">
    <property type="entry name" value="PROKAR_LIPOPROTEIN"/>
    <property type="match status" value="1"/>
</dbReference>
<dbReference type="AlphaFoldDB" id="A0AAV1IBE8"/>
<dbReference type="EMBL" id="CAUYUE010000009">
    <property type="protein sequence ID" value="CAK0784056.1"/>
    <property type="molecule type" value="Genomic_DNA"/>
</dbReference>
<keyword evidence="2" id="KW-1185">Reference proteome</keyword>
<dbReference type="Proteomes" id="UP001314263">
    <property type="component" value="Unassembled WGS sequence"/>
</dbReference>
<sequence>MSKNACEGEVVHVCMATSGACTGCKRKSIGECLSKRQSCRDSVWLSRCQINISQPCMRTIHELKPEGGLTLACMSVNPDHYGKLPKICRTDFQKLMLLMNPAPANLTPHQRLSSRNQGLTA</sequence>
<gene>
    <name evidence="1" type="ORF">CVIRNUC_007259</name>
</gene>
<evidence type="ECO:0000313" key="2">
    <source>
        <dbReference type="Proteomes" id="UP001314263"/>
    </source>
</evidence>
<organism evidence="1 2">
    <name type="scientific">Coccomyxa viridis</name>
    <dbReference type="NCBI Taxonomy" id="1274662"/>
    <lineage>
        <taxon>Eukaryota</taxon>
        <taxon>Viridiplantae</taxon>
        <taxon>Chlorophyta</taxon>
        <taxon>core chlorophytes</taxon>
        <taxon>Trebouxiophyceae</taxon>
        <taxon>Trebouxiophyceae incertae sedis</taxon>
        <taxon>Coccomyxaceae</taxon>
        <taxon>Coccomyxa</taxon>
    </lineage>
</organism>
<proteinExistence type="predicted"/>
<accession>A0AAV1IBE8</accession>
<name>A0AAV1IBE8_9CHLO</name>
<reference evidence="1 2" key="1">
    <citation type="submission" date="2023-10" db="EMBL/GenBank/DDBJ databases">
        <authorList>
            <person name="Maclean D."/>
            <person name="Macfadyen A."/>
        </authorList>
    </citation>
    <scope>NUCLEOTIDE SEQUENCE [LARGE SCALE GENOMIC DNA]</scope>
</reference>
<protein>
    <submittedName>
        <fullName evidence="1">Uncharacterized protein</fullName>
    </submittedName>
</protein>
<evidence type="ECO:0000313" key="1">
    <source>
        <dbReference type="EMBL" id="CAK0784056.1"/>
    </source>
</evidence>
<comment type="caution">
    <text evidence="1">The sequence shown here is derived from an EMBL/GenBank/DDBJ whole genome shotgun (WGS) entry which is preliminary data.</text>
</comment>